<evidence type="ECO:0000313" key="1">
    <source>
        <dbReference type="EMBL" id="SVB94238.1"/>
    </source>
</evidence>
<reference evidence="1" key="1">
    <citation type="submission" date="2018-05" db="EMBL/GenBank/DDBJ databases">
        <authorList>
            <person name="Lanie J.A."/>
            <person name="Ng W.-L."/>
            <person name="Kazmierczak K.M."/>
            <person name="Andrzejewski T.M."/>
            <person name="Davidsen T.M."/>
            <person name="Wayne K.J."/>
            <person name="Tettelin H."/>
            <person name="Glass J.I."/>
            <person name="Rusch D."/>
            <person name="Podicherti R."/>
            <person name="Tsui H.-C.T."/>
            <person name="Winkler M.E."/>
        </authorList>
    </citation>
    <scope>NUCLEOTIDE SEQUENCE</scope>
</reference>
<dbReference type="SUPFAM" id="SSF51366">
    <property type="entry name" value="Ribulose-phoshate binding barrel"/>
    <property type="match status" value="1"/>
</dbReference>
<protein>
    <recommendedName>
        <fullName evidence="2">4-hydroxythreonine-4-phosphate dehydrogenase</fullName>
    </recommendedName>
</protein>
<dbReference type="InterPro" id="IPR038597">
    <property type="entry name" value="GGGP/HepGP_synthase_sf"/>
</dbReference>
<accession>A0A382I3V5</accession>
<dbReference type="EMBL" id="UINC01065014">
    <property type="protein sequence ID" value="SVB94238.1"/>
    <property type="molecule type" value="Genomic_DNA"/>
</dbReference>
<organism evidence="1">
    <name type="scientific">marine metagenome</name>
    <dbReference type="NCBI Taxonomy" id="408172"/>
    <lineage>
        <taxon>unclassified sequences</taxon>
        <taxon>metagenomes</taxon>
        <taxon>ecological metagenomes</taxon>
    </lineage>
</organism>
<sequence>MDFIFMLTNGDKTVANCLGVLESIKDVGVSHIGFKDVGVRIGTLATLAARIKEIGATSYMEVVSTTPADIEKSINTAVKIGIDRVLGGQDVEFTLPLLEGTGATYYPFPGRPLGHPTVLGGKPEDIQADCERFRAAGCPGVDLLAYRACEADPLDLIRGARTGLKDGYLIVAGSIDSQERIRMISDAGADAFTIGTAIFNNVFTPGGDSVPYQCQEVLKTCEAVA</sequence>
<dbReference type="AlphaFoldDB" id="A0A382I3V5"/>
<evidence type="ECO:0008006" key="2">
    <source>
        <dbReference type="Google" id="ProtNLM"/>
    </source>
</evidence>
<gene>
    <name evidence="1" type="ORF">METZ01_LOCUS247092</name>
</gene>
<dbReference type="InterPro" id="IPR011060">
    <property type="entry name" value="RibuloseP-bd_barrel"/>
</dbReference>
<name>A0A382I3V5_9ZZZZ</name>
<dbReference type="Gene3D" id="3.20.20.390">
    <property type="entry name" value="FMN-linked oxidoreductases"/>
    <property type="match status" value="1"/>
</dbReference>
<proteinExistence type="predicted"/>